<dbReference type="EMBL" id="AM481653">
    <property type="protein sequence ID" value="CAN77565.1"/>
    <property type="molecule type" value="Genomic_DNA"/>
</dbReference>
<dbReference type="AlphaFoldDB" id="A5C455"/>
<protein>
    <submittedName>
        <fullName evidence="1">Uncharacterized protein</fullName>
    </submittedName>
</protein>
<organism evidence="1">
    <name type="scientific">Vitis vinifera</name>
    <name type="common">Grape</name>
    <dbReference type="NCBI Taxonomy" id="29760"/>
    <lineage>
        <taxon>Eukaryota</taxon>
        <taxon>Viridiplantae</taxon>
        <taxon>Streptophyta</taxon>
        <taxon>Embryophyta</taxon>
        <taxon>Tracheophyta</taxon>
        <taxon>Spermatophyta</taxon>
        <taxon>Magnoliopsida</taxon>
        <taxon>eudicotyledons</taxon>
        <taxon>Gunneridae</taxon>
        <taxon>Pentapetalae</taxon>
        <taxon>rosids</taxon>
        <taxon>Vitales</taxon>
        <taxon>Vitaceae</taxon>
        <taxon>Viteae</taxon>
        <taxon>Vitis</taxon>
    </lineage>
</organism>
<evidence type="ECO:0000313" key="1">
    <source>
        <dbReference type="EMBL" id="CAN77565.1"/>
    </source>
</evidence>
<sequence>MEFGALEVAFEAPKLLLAALEMALATELARISEMELELEPVMALEIAPSSRWVLSFQPWVSFAVADPLTWGGRLGPSSSRHFGLPKFGWSGWSEKMTGGLRGEALGRRWTPLRNAFCSYEINVTVLRSGTRVPKSLSQLRNTLRNGTFVAKSGLYHFASRFAAAKWGLLCCEVALVCQNRLRNCENSHRESQSVAE</sequence>
<reference evidence="1" key="1">
    <citation type="journal article" date="2007" name="PLoS ONE">
        <title>The first genome sequence of an elite grapevine cultivar (Pinot noir Vitis vinifera L.): coping with a highly heterozygous genome.</title>
        <authorList>
            <person name="Velasco R."/>
            <person name="Zharkikh A."/>
            <person name="Troggio M."/>
            <person name="Cartwright D.A."/>
            <person name="Cestaro A."/>
            <person name="Pruss D."/>
            <person name="Pindo M."/>
            <person name="FitzGerald L.M."/>
            <person name="Vezzulli S."/>
            <person name="Reid J."/>
            <person name="Malacarne G."/>
            <person name="Iliev D."/>
            <person name="Coppola G."/>
            <person name="Wardell B."/>
            <person name="Micheletti D."/>
            <person name="Macalma T."/>
            <person name="Facci M."/>
            <person name="Mitchell J.T."/>
            <person name="Perazzolli M."/>
            <person name="Eldredge G."/>
            <person name="Gatto P."/>
            <person name="Oyzerski R."/>
            <person name="Moretto M."/>
            <person name="Gutin N."/>
            <person name="Stefanini M."/>
            <person name="Chen Y."/>
            <person name="Segala C."/>
            <person name="Davenport C."/>
            <person name="Dematte L."/>
            <person name="Mraz A."/>
            <person name="Battilana J."/>
            <person name="Stormo K."/>
            <person name="Costa F."/>
            <person name="Tao Q."/>
            <person name="Si-Ammour A."/>
            <person name="Harkins T."/>
            <person name="Lackey A."/>
            <person name="Perbost C."/>
            <person name="Taillon B."/>
            <person name="Stella A."/>
            <person name="Solovyev V."/>
            <person name="Fawcett J.A."/>
            <person name="Sterck L."/>
            <person name="Vandepoele K."/>
            <person name="Grando S.M."/>
            <person name="Toppo S."/>
            <person name="Moser C."/>
            <person name="Lanchbury J."/>
            <person name="Bogden R."/>
            <person name="Skolnick M."/>
            <person name="Sgaramella V."/>
            <person name="Bhatnagar S.K."/>
            <person name="Fontana P."/>
            <person name="Gutin A."/>
            <person name="Van de Peer Y."/>
            <person name="Salamini F."/>
            <person name="Viola R."/>
        </authorList>
    </citation>
    <scope>NUCLEOTIDE SEQUENCE</scope>
</reference>
<name>A5C455_VITVI</name>
<accession>A5C455</accession>
<gene>
    <name evidence="1" type="ORF">VITISV_019078</name>
</gene>
<proteinExistence type="predicted"/>